<keyword evidence="4" id="KW-1015">Disulfide bond</keyword>
<dbReference type="InterPro" id="IPR002018">
    <property type="entry name" value="CarbesteraseB"/>
</dbReference>
<dbReference type="Proteomes" id="UP000837857">
    <property type="component" value="Chromosome 8"/>
</dbReference>
<keyword evidence="2" id="KW-0719">Serine esterase</keyword>
<feature type="non-terminal residue" evidence="8">
    <location>
        <position position="552"/>
    </location>
</feature>
<evidence type="ECO:0000256" key="6">
    <source>
        <dbReference type="RuleBase" id="RU361235"/>
    </source>
</evidence>
<dbReference type="PANTHER" id="PTHR43142">
    <property type="entry name" value="CARBOXYLIC ESTER HYDROLASE"/>
    <property type="match status" value="1"/>
</dbReference>
<dbReference type="InterPro" id="IPR019826">
    <property type="entry name" value="Carboxylesterase_B_AS"/>
</dbReference>
<proteinExistence type="inferred from homology"/>
<organism evidence="8 9">
    <name type="scientific">Iphiclides podalirius</name>
    <name type="common">scarce swallowtail</name>
    <dbReference type="NCBI Taxonomy" id="110791"/>
    <lineage>
        <taxon>Eukaryota</taxon>
        <taxon>Metazoa</taxon>
        <taxon>Ecdysozoa</taxon>
        <taxon>Arthropoda</taxon>
        <taxon>Hexapoda</taxon>
        <taxon>Insecta</taxon>
        <taxon>Pterygota</taxon>
        <taxon>Neoptera</taxon>
        <taxon>Endopterygota</taxon>
        <taxon>Lepidoptera</taxon>
        <taxon>Glossata</taxon>
        <taxon>Ditrysia</taxon>
        <taxon>Papilionoidea</taxon>
        <taxon>Papilionidae</taxon>
        <taxon>Papilioninae</taxon>
        <taxon>Iphiclides</taxon>
    </lineage>
</organism>
<dbReference type="InterPro" id="IPR029058">
    <property type="entry name" value="AB_hydrolase_fold"/>
</dbReference>
<evidence type="ECO:0000256" key="3">
    <source>
        <dbReference type="ARBA" id="ARBA00022801"/>
    </source>
</evidence>
<evidence type="ECO:0000313" key="8">
    <source>
        <dbReference type="EMBL" id="CAH2074946.1"/>
    </source>
</evidence>
<dbReference type="EC" id="3.1.1.-" evidence="6"/>
<dbReference type="PANTHER" id="PTHR43142:SF1">
    <property type="entry name" value="CARBOXYLIC ESTER HYDROLASE"/>
    <property type="match status" value="1"/>
</dbReference>
<evidence type="ECO:0000256" key="5">
    <source>
        <dbReference type="ARBA" id="ARBA00023180"/>
    </source>
</evidence>
<keyword evidence="3 6" id="KW-0378">Hydrolase</keyword>
<gene>
    <name evidence="8" type="ORF">IPOD504_LOCUS16359</name>
</gene>
<dbReference type="Pfam" id="PF00135">
    <property type="entry name" value="COesterase"/>
    <property type="match status" value="1"/>
</dbReference>
<feature type="domain" description="Carboxylesterase type B" evidence="7">
    <location>
        <begin position="17"/>
        <end position="536"/>
    </location>
</feature>
<dbReference type="Gene3D" id="3.40.50.1820">
    <property type="entry name" value="alpha/beta hydrolase"/>
    <property type="match status" value="1"/>
</dbReference>
<evidence type="ECO:0000256" key="4">
    <source>
        <dbReference type="ARBA" id="ARBA00023157"/>
    </source>
</evidence>
<reference evidence="8" key="1">
    <citation type="submission" date="2022-03" db="EMBL/GenBank/DDBJ databases">
        <authorList>
            <person name="Martin H S."/>
        </authorList>
    </citation>
    <scope>NUCLEOTIDE SEQUENCE</scope>
</reference>
<dbReference type="EMBL" id="OW152820">
    <property type="protein sequence ID" value="CAH2074946.1"/>
    <property type="molecule type" value="Genomic_DNA"/>
</dbReference>
<evidence type="ECO:0000256" key="1">
    <source>
        <dbReference type="ARBA" id="ARBA00005964"/>
    </source>
</evidence>
<name>A0ABN8J676_9NEOP</name>
<evidence type="ECO:0000259" key="7">
    <source>
        <dbReference type="Pfam" id="PF00135"/>
    </source>
</evidence>
<dbReference type="SUPFAM" id="SSF53474">
    <property type="entry name" value="alpha/beta-Hydrolases"/>
    <property type="match status" value="1"/>
</dbReference>
<evidence type="ECO:0000256" key="2">
    <source>
        <dbReference type="ARBA" id="ARBA00022487"/>
    </source>
</evidence>
<protein>
    <recommendedName>
        <fullName evidence="6">Carboxylic ester hydrolase</fullName>
        <ecNumber evidence="6">3.1.1.-</ecNumber>
    </recommendedName>
</protein>
<evidence type="ECO:0000313" key="9">
    <source>
        <dbReference type="Proteomes" id="UP000837857"/>
    </source>
</evidence>
<sequence>MFKNCGGHGESEKFKSNPIVTVKEGKLRGTVATSVDGSKYYSFKGIPYARAPFGELRFRAPLPQQPWKGVRDATEHGPVCTQYDLSVSQLVEGSEDCLFVNVYTKSLDHAAKIPVMVFIHGGSYSYNSGNSDTFSPDLLLQHDVILVTMNYRLELLGFLSLDTPEVPGNAGMKDQVAALRWVKNNIARFGGDPDSVTIFGESSGASSVTYHMLSPMSKGLFHRVIAESGTCIHDWAIGRGSKQRAFRAGKVLGKDAKDTRELLEFLRSVRPIRLTNLTESTLTPDERYRGLPETFIPVVETKFDGVEAFIDESPVEILAKGKAHKVPLMLGYNSAEGIIIVSDHVGKLDVYNRNPSYYVQREIAERVSQKKLKEIGDRVKRFYFGDKNITKDNPQVIEEIQSDIHFVYNTHRFAHLYSASREPIYMYRFNYDTGLNIIKVYSEYSFLKGACHADELFYLFYNSLNKKVYDEQQRLRKIAFDVTKLWADFAKTGNPTPGNCFGVKWLSFTAEGKEYLNLQENPSMGRYAQKERVKFWNEIYKEANVAYIVNSD</sequence>
<dbReference type="PROSITE" id="PS00122">
    <property type="entry name" value="CARBOXYLESTERASE_B_1"/>
    <property type="match status" value="1"/>
</dbReference>
<keyword evidence="5" id="KW-0325">Glycoprotein</keyword>
<accession>A0ABN8J676</accession>
<comment type="similarity">
    <text evidence="1 6">Belongs to the type-B carboxylesterase/lipase family.</text>
</comment>
<keyword evidence="9" id="KW-1185">Reference proteome</keyword>